<dbReference type="EMBL" id="MU006322">
    <property type="protein sequence ID" value="KAF2847858.1"/>
    <property type="molecule type" value="Genomic_DNA"/>
</dbReference>
<dbReference type="PANTHER" id="PTHR38790:SF4">
    <property type="entry name" value="2EXR DOMAIN-CONTAINING PROTEIN"/>
    <property type="match status" value="1"/>
</dbReference>
<dbReference type="AlphaFoldDB" id="A0A6A7B0B0"/>
<keyword evidence="2" id="KW-1185">Reference proteome</keyword>
<evidence type="ECO:0000313" key="2">
    <source>
        <dbReference type="Proteomes" id="UP000799423"/>
    </source>
</evidence>
<gene>
    <name evidence="1" type="ORF">T440DRAFT_509882</name>
</gene>
<dbReference type="PANTHER" id="PTHR38790">
    <property type="entry name" value="2EXR DOMAIN-CONTAINING PROTEIN-RELATED"/>
    <property type="match status" value="1"/>
</dbReference>
<dbReference type="Proteomes" id="UP000799423">
    <property type="component" value="Unassembled WGS sequence"/>
</dbReference>
<protein>
    <submittedName>
        <fullName evidence="1">Uncharacterized protein</fullName>
    </submittedName>
</protein>
<dbReference type="OrthoDB" id="5413827at2759"/>
<sequence length="220" mass="25151">MGNTELQQGISPHHVGLESQILPHHTTATTMDNQQNSPFLCLPAEIRNRIYTFVFRTPPILVCFTTSSITRPVDICPSSMSAKRRHSHIHYPRSNLSLIETCRQTCFETRLLPFELNTLQGFPEALLAALPGRLYYTQLTCITRIELMVTNADIAGRNYRRERERRGRLTKDTIDTICGLPRMKGLKVTANCEAVDDALWRQFTDGVAELIKQRQYTRTT</sequence>
<proteinExistence type="predicted"/>
<reference evidence="1" key="1">
    <citation type="submission" date="2020-01" db="EMBL/GenBank/DDBJ databases">
        <authorList>
            <consortium name="DOE Joint Genome Institute"/>
            <person name="Haridas S."/>
            <person name="Albert R."/>
            <person name="Binder M."/>
            <person name="Bloem J."/>
            <person name="Labutti K."/>
            <person name="Salamov A."/>
            <person name="Andreopoulos B."/>
            <person name="Baker S.E."/>
            <person name="Barry K."/>
            <person name="Bills G."/>
            <person name="Bluhm B.H."/>
            <person name="Cannon C."/>
            <person name="Castanera R."/>
            <person name="Culley D.E."/>
            <person name="Daum C."/>
            <person name="Ezra D."/>
            <person name="Gonzalez J.B."/>
            <person name="Henrissat B."/>
            <person name="Kuo A."/>
            <person name="Liang C."/>
            <person name="Lipzen A."/>
            <person name="Lutzoni F."/>
            <person name="Magnuson J."/>
            <person name="Mondo S."/>
            <person name="Nolan M."/>
            <person name="Ohm R."/>
            <person name="Pangilinan J."/>
            <person name="Park H.-J."/>
            <person name="Ramirez L."/>
            <person name="Alfaro M."/>
            <person name="Sun H."/>
            <person name="Tritt A."/>
            <person name="Yoshinaga Y."/>
            <person name="Zwiers L.-H."/>
            <person name="Turgeon B.G."/>
            <person name="Goodwin S.B."/>
            <person name="Spatafora J.W."/>
            <person name="Crous P.W."/>
            <person name="Grigoriev I.V."/>
        </authorList>
    </citation>
    <scope>NUCLEOTIDE SEQUENCE</scope>
    <source>
        <strain evidence="1">IPT5</strain>
    </source>
</reference>
<accession>A0A6A7B0B0</accession>
<organism evidence="1 2">
    <name type="scientific">Plenodomus tracheiphilus IPT5</name>
    <dbReference type="NCBI Taxonomy" id="1408161"/>
    <lineage>
        <taxon>Eukaryota</taxon>
        <taxon>Fungi</taxon>
        <taxon>Dikarya</taxon>
        <taxon>Ascomycota</taxon>
        <taxon>Pezizomycotina</taxon>
        <taxon>Dothideomycetes</taxon>
        <taxon>Pleosporomycetidae</taxon>
        <taxon>Pleosporales</taxon>
        <taxon>Pleosporineae</taxon>
        <taxon>Leptosphaeriaceae</taxon>
        <taxon>Plenodomus</taxon>
    </lineage>
</organism>
<name>A0A6A7B0B0_9PLEO</name>
<evidence type="ECO:0000313" key="1">
    <source>
        <dbReference type="EMBL" id="KAF2847858.1"/>
    </source>
</evidence>